<gene>
    <name evidence="4" type="ORF">SAMN02745176_01804</name>
</gene>
<dbReference type="EMBL" id="FQZS01000011">
    <property type="protein sequence ID" value="SHI92373.1"/>
    <property type="molecule type" value="Genomic_DNA"/>
</dbReference>
<keyword evidence="2" id="KW-1133">Transmembrane helix</keyword>
<evidence type="ECO:0000256" key="1">
    <source>
        <dbReference type="ARBA" id="ARBA00022737"/>
    </source>
</evidence>
<dbReference type="Proteomes" id="UP000184442">
    <property type="component" value="Unassembled WGS sequence"/>
</dbReference>
<proteinExistence type="predicted"/>
<dbReference type="PROSITE" id="PS51272">
    <property type="entry name" value="SLH"/>
    <property type="match status" value="1"/>
</dbReference>
<dbReference type="RefSeq" id="WP_073025883.1">
    <property type="nucleotide sequence ID" value="NZ_FQZS01000011.1"/>
</dbReference>
<sequence>MDYCKKNIKILTVLLYIIMLFPFTYIYANSEDEAYQLGYKNGWVDGIKKAEIDYLYGNNKNYIRVMPNSTEIIEMYNLKIKSNQYRSNFISGYKSGFKEGYNMAYENPSDDRKTSNFLEELGYTMGKLQGYIDFHKGESNKWTRNIPTTSDIMNMFNLMEESKDYKSNFISTFSIKYKEGYEHAYRLAKYEPYKATLNKGAEDGKMFGKILGSNYGKLDYYSGNTNHWERHIPSDNEIISMFLLNNDNTDYISSFIASFKSDYRNSYEEAYRKANVEYNTFLFEKGYSNGKNIGLAKGEYLAKIDLTSGNNNNSSKLNLSDKDIINEYELHKENNRYNEGFISGYREGLKIGYNSLYEDLKYRTFINKNITQIIPKSGGEIKSGDNDFSIKIDKGVFYNEVVVSIEKILITDKYIMPSKDRFIKASDCYDVKIISSSNSVNPKKLIKLSFEYYGSDNGGIYRYKNGQWEYVPSNIDSNSINTYINPDTLNNNNQIYAVFIDNKATNPNDIKGHWAKNEIITYLRRGIIGTYQDNSFKPDVPLTWGQAISYINKIYDKKLILNKSFDDPISYKDMENLMKLATENPEFSWNSVAEKIKWDKDKLSSSYRSMDNYITRSETIYMFYYLNQ</sequence>
<reference evidence="4 5" key="1">
    <citation type="submission" date="2016-11" db="EMBL/GenBank/DDBJ databases">
        <authorList>
            <person name="Jaros S."/>
            <person name="Januszkiewicz K."/>
            <person name="Wedrychowicz H."/>
        </authorList>
    </citation>
    <scope>NUCLEOTIDE SEQUENCE [LARGE SCALE GENOMIC DNA]</scope>
    <source>
        <strain evidence="4 5">DSM 19022</strain>
    </source>
</reference>
<dbReference type="OrthoDB" id="1704601at2"/>
<evidence type="ECO:0000256" key="2">
    <source>
        <dbReference type="SAM" id="Phobius"/>
    </source>
</evidence>
<organism evidence="4 5">
    <name type="scientific">Lutispora thermophila DSM 19022</name>
    <dbReference type="NCBI Taxonomy" id="1122184"/>
    <lineage>
        <taxon>Bacteria</taxon>
        <taxon>Bacillati</taxon>
        <taxon>Bacillota</taxon>
        <taxon>Clostridia</taxon>
        <taxon>Lutisporales</taxon>
        <taxon>Lutisporaceae</taxon>
        <taxon>Lutispora</taxon>
    </lineage>
</organism>
<accession>A0A1M6F3Y6</accession>
<feature type="domain" description="SLH" evidence="3">
    <location>
        <begin position="502"/>
        <end position="565"/>
    </location>
</feature>
<keyword evidence="2" id="KW-0812">Transmembrane</keyword>
<feature type="transmembrane region" description="Helical" evidence="2">
    <location>
        <begin position="7"/>
        <end position="28"/>
    </location>
</feature>
<keyword evidence="1" id="KW-0677">Repeat</keyword>
<protein>
    <submittedName>
        <fullName evidence="4">S-layer homology domain-containing protein</fullName>
    </submittedName>
</protein>
<name>A0A1M6F3Y6_9FIRM</name>
<keyword evidence="5" id="KW-1185">Reference proteome</keyword>
<dbReference type="STRING" id="1122184.SAMN02745176_01804"/>
<evidence type="ECO:0000259" key="3">
    <source>
        <dbReference type="PROSITE" id="PS51272"/>
    </source>
</evidence>
<evidence type="ECO:0000313" key="4">
    <source>
        <dbReference type="EMBL" id="SHI92373.1"/>
    </source>
</evidence>
<dbReference type="InterPro" id="IPR001119">
    <property type="entry name" value="SLH_dom"/>
</dbReference>
<evidence type="ECO:0000313" key="5">
    <source>
        <dbReference type="Proteomes" id="UP000184442"/>
    </source>
</evidence>
<dbReference type="AlphaFoldDB" id="A0A1M6F3Y6"/>
<dbReference type="Pfam" id="PF00395">
    <property type="entry name" value="SLH"/>
    <property type="match status" value="1"/>
</dbReference>
<keyword evidence="2" id="KW-0472">Membrane</keyword>